<dbReference type="SUPFAM" id="SSF89360">
    <property type="entry name" value="HesB-like domain"/>
    <property type="match status" value="1"/>
</dbReference>
<dbReference type="RefSeq" id="WP_132744785.1">
    <property type="nucleotide sequence ID" value="NZ_SLXK01000006.1"/>
</dbReference>
<name>A0A4R2P5Y6_9BACL</name>
<dbReference type="InterPro" id="IPR035903">
    <property type="entry name" value="HesB-like_dom_sf"/>
</dbReference>
<dbReference type="EMBL" id="SLXK01000006">
    <property type="protein sequence ID" value="TCP30232.1"/>
    <property type="molecule type" value="Genomic_DNA"/>
</dbReference>
<dbReference type="Proteomes" id="UP000295416">
    <property type="component" value="Unassembled WGS sequence"/>
</dbReference>
<gene>
    <name evidence="1" type="ORF">EV207_10655</name>
</gene>
<dbReference type="OrthoDB" id="1645729at2"/>
<sequence>MLQISKQAARFYKDEMALQDGDGLKLYVRYGGYDEGGFALGVEKALPTELDTKTNIEGITFFSCPDDLWFTSNIVLDFDDECSDLKLSYTA</sequence>
<dbReference type="AlphaFoldDB" id="A0A4R2P5Y6"/>
<organism evidence="1 2">
    <name type="scientific">Scopulibacillus darangshiensis</name>
    <dbReference type="NCBI Taxonomy" id="442528"/>
    <lineage>
        <taxon>Bacteria</taxon>
        <taxon>Bacillati</taxon>
        <taxon>Bacillota</taxon>
        <taxon>Bacilli</taxon>
        <taxon>Bacillales</taxon>
        <taxon>Sporolactobacillaceae</taxon>
        <taxon>Scopulibacillus</taxon>
    </lineage>
</organism>
<evidence type="ECO:0000313" key="2">
    <source>
        <dbReference type="Proteomes" id="UP000295416"/>
    </source>
</evidence>
<reference evidence="1 2" key="1">
    <citation type="submission" date="2019-03" db="EMBL/GenBank/DDBJ databases">
        <title>Genomic Encyclopedia of Type Strains, Phase IV (KMG-IV): sequencing the most valuable type-strain genomes for metagenomic binning, comparative biology and taxonomic classification.</title>
        <authorList>
            <person name="Goeker M."/>
        </authorList>
    </citation>
    <scope>NUCLEOTIDE SEQUENCE [LARGE SCALE GENOMIC DNA]</scope>
    <source>
        <strain evidence="1 2">DSM 19377</strain>
    </source>
</reference>
<proteinExistence type="predicted"/>
<comment type="caution">
    <text evidence="1">The sequence shown here is derived from an EMBL/GenBank/DDBJ whole genome shotgun (WGS) entry which is preliminary data.</text>
</comment>
<evidence type="ECO:0000313" key="1">
    <source>
        <dbReference type="EMBL" id="TCP30232.1"/>
    </source>
</evidence>
<accession>A0A4R2P5Y6</accession>
<keyword evidence="2" id="KW-1185">Reference proteome</keyword>
<protein>
    <submittedName>
        <fullName evidence="1">Uncharacterized protein YneR</fullName>
    </submittedName>
</protein>